<name>A0ABN8PYJ7_9CNID</name>
<dbReference type="PANTHER" id="PTHR23080">
    <property type="entry name" value="THAP DOMAIN PROTEIN"/>
    <property type="match status" value="1"/>
</dbReference>
<evidence type="ECO:0000256" key="2">
    <source>
        <dbReference type="ARBA" id="ARBA00022723"/>
    </source>
</evidence>
<feature type="domain" description="DDE Tnp4" evidence="4">
    <location>
        <begin position="342"/>
        <end position="501"/>
    </location>
</feature>
<proteinExistence type="predicted"/>
<comment type="caution">
    <text evidence="6">The sequence shown here is derived from an EMBL/GenBank/DDBJ whole genome shotgun (WGS) entry which is preliminary data.</text>
</comment>
<reference evidence="6 7" key="1">
    <citation type="submission" date="2022-05" db="EMBL/GenBank/DDBJ databases">
        <authorList>
            <consortium name="Genoscope - CEA"/>
            <person name="William W."/>
        </authorList>
    </citation>
    <scope>NUCLEOTIDE SEQUENCE [LARGE SCALE GENOMIC DNA]</scope>
</reference>
<sequence>CLRAAAFLNVQRKVIWTKMGEKFLTSSFQMIRFDGKNGFTLLEEIRDCIFRYRVGLKFAQGILESMILSRSSAVGEICDRMPFHRCFLGLEPLRKRKAPTDREQIAATSRVLLSEIEAVEETVETENATCNEQRGTSDTDAITKQDVTTQTNEIESTDNSETEMNQQLIDLKSKLEKANQRIESLQKQMFTVDRFRGDDSSIKFYTGFPNWDTFDAVFKYLNPGNEGQNISYWVSKLNLNVSAAVYEGENEELFRKRGRSRSLRPIDEAFAVMCRLRQGFAEEHLAHLFQVSLSTISRIFITWINFMYLKLGQLNIWPTRGEVNETMPEDFKHKYSSTRVIIDCTEVRCQMPSSLHLNGELFSNYKHHTTLKGLIGISPGGAITFISQLYTGSISDREIVVRSGLLDLPFQEKDSIMADKGFTIQDLLPLGVSLNIPPFLGSSAQMPATDVVRTQEIASLRIHVERAINKIKNFHIWDRVVPLHQFGVVNQMWAVCAILCNAQSNIISI</sequence>
<dbReference type="PANTHER" id="PTHR23080:SF133">
    <property type="entry name" value="SI:CH211-262I1.5-RELATED"/>
    <property type="match status" value="1"/>
</dbReference>
<comment type="cofactor">
    <cofactor evidence="1">
        <name>a divalent metal cation</name>
        <dbReference type="ChEBI" id="CHEBI:60240"/>
    </cofactor>
</comment>
<feature type="domain" description="Transposase Helix-turn-helix" evidence="5">
    <location>
        <begin position="262"/>
        <end position="311"/>
    </location>
</feature>
<dbReference type="Pfam" id="PF13359">
    <property type="entry name" value="DDE_Tnp_4"/>
    <property type="match status" value="1"/>
</dbReference>
<keyword evidence="7" id="KW-1185">Reference proteome</keyword>
<evidence type="ECO:0000259" key="4">
    <source>
        <dbReference type="Pfam" id="PF13359"/>
    </source>
</evidence>
<evidence type="ECO:0000313" key="6">
    <source>
        <dbReference type="EMBL" id="CAH3151505.1"/>
    </source>
</evidence>
<feature type="non-terminal residue" evidence="6">
    <location>
        <position position="1"/>
    </location>
</feature>
<dbReference type="InterPro" id="IPR027806">
    <property type="entry name" value="HARBI1_dom"/>
</dbReference>
<protein>
    <recommendedName>
        <fullName evidence="8">DDE Tnp4 domain-containing protein</fullName>
    </recommendedName>
</protein>
<evidence type="ECO:0000256" key="3">
    <source>
        <dbReference type="SAM" id="Coils"/>
    </source>
</evidence>
<evidence type="ECO:0000256" key="1">
    <source>
        <dbReference type="ARBA" id="ARBA00001968"/>
    </source>
</evidence>
<organism evidence="6 7">
    <name type="scientific">Porites lobata</name>
    <dbReference type="NCBI Taxonomy" id="104759"/>
    <lineage>
        <taxon>Eukaryota</taxon>
        <taxon>Metazoa</taxon>
        <taxon>Cnidaria</taxon>
        <taxon>Anthozoa</taxon>
        <taxon>Hexacorallia</taxon>
        <taxon>Scleractinia</taxon>
        <taxon>Fungiina</taxon>
        <taxon>Poritidae</taxon>
        <taxon>Porites</taxon>
    </lineage>
</organism>
<dbReference type="Proteomes" id="UP001159405">
    <property type="component" value="Unassembled WGS sequence"/>
</dbReference>
<keyword evidence="2" id="KW-0479">Metal-binding</keyword>
<dbReference type="InterPro" id="IPR027805">
    <property type="entry name" value="Transposase_HTH_dom"/>
</dbReference>
<dbReference type="EMBL" id="CALNXK010000091">
    <property type="protein sequence ID" value="CAH3151505.1"/>
    <property type="molecule type" value="Genomic_DNA"/>
</dbReference>
<evidence type="ECO:0000313" key="7">
    <source>
        <dbReference type="Proteomes" id="UP001159405"/>
    </source>
</evidence>
<feature type="coiled-coil region" evidence="3">
    <location>
        <begin position="161"/>
        <end position="188"/>
    </location>
</feature>
<keyword evidence="3" id="KW-0175">Coiled coil</keyword>
<accession>A0ABN8PYJ7</accession>
<evidence type="ECO:0008006" key="8">
    <source>
        <dbReference type="Google" id="ProtNLM"/>
    </source>
</evidence>
<gene>
    <name evidence="6" type="ORF">PLOB_00048624</name>
</gene>
<dbReference type="Pfam" id="PF13613">
    <property type="entry name" value="HTH_Tnp_4"/>
    <property type="match status" value="1"/>
</dbReference>
<evidence type="ECO:0000259" key="5">
    <source>
        <dbReference type="Pfam" id="PF13613"/>
    </source>
</evidence>